<evidence type="ECO:0000313" key="1">
    <source>
        <dbReference type="EMBL" id="SDC65803.1"/>
    </source>
</evidence>
<accession>A0A1G6NDA5</accession>
<organism evidence="1 2">
    <name type="scientific">Microbacterium enclense</name>
    <dbReference type="NCBI Taxonomy" id="993073"/>
    <lineage>
        <taxon>Bacteria</taxon>
        <taxon>Bacillati</taxon>
        <taxon>Actinomycetota</taxon>
        <taxon>Actinomycetes</taxon>
        <taxon>Micrococcales</taxon>
        <taxon>Microbacteriaceae</taxon>
        <taxon>Microbacterium</taxon>
    </lineage>
</organism>
<dbReference type="Proteomes" id="UP000183203">
    <property type="component" value="Unassembled WGS sequence"/>
</dbReference>
<dbReference type="OrthoDB" id="5080725at2"/>
<evidence type="ECO:0000313" key="2">
    <source>
        <dbReference type="Proteomes" id="UP000183203"/>
    </source>
</evidence>
<protein>
    <submittedName>
        <fullName evidence="1">Uncharacterized protein</fullName>
    </submittedName>
</protein>
<gene>
    <name evidence="1" type="ORF">SAMN05216418_2694</name>
</gene>
<name>A0A1G6NDA5_9MICO</name>
<proteinExistence type="predicted"/>
<dbReference type="EMBL" id="FMYG01000006">
    <property type="protein sequence ID" value="SDC65803.1"/>
    <property type="molecule type" value="Genomic_DNA"/>
</dbReference>
<sequence length="184" mass="18527">MRMRTIAAALGGIGVVSALLGAGPAASAEIPHMPLSESISSPLLVDCSSMTVNGRGYAQLHGIALCGADTIPLDQPLRVEAVGGEECGTASLTVTSRGGGLATIAWRVASTSGPIVDVELDAAFSGRAGGTMRRFSVREPTPHAAGATVAFLGVGRATATMSGTVETFAATCRIAPASVRVHLR</sequence>
<dbReference type="AlphaFoldDB" id="A0A1G6NDA5"/>
<reference evidence="1 2" key="1">
    <citation type="submission" date="2016-09" db="EMBL/GenBank/DDBJ databases">
        <authorList>
            <person name="Capua I."/>
            <person name="De Benedictis P."/>
            <person name="Joannis T."/>
            <person name="Lombin L.H."/>
            <person name="Cattoli G."/>
        </authorList>
    </citation>
    <scope>NUCLEOTIDE SEQUENCE [LARGE SCALE GENOMIC DNA]</scope>
    <source>
        <strain evidence="1 2">NIO-1002</strain>
    </source>
</reference>
<dbReference type="RefSeq" id="WP_139168111.1">
    <property type="nucleotide sequence ID" value="NZ_FMYG01000006.1"/>
</dbReference>